<dbReference type="Pfam" id="PF01636">
    <property type="entry name" value="APH"/>
    <property type="match status" value="1"/>
</dbReference>
<keyword evidence="2" id="KW-0418">Kinase</keyword>
<reference evidence="2 3" key="1">
    <citation type="journal article" date="2014" name="Nat. Commun.">
        <title>Multiple recent horizontal transfers of a large genomic region in cheese making fungi.</title>
        <authorList>
            <person name="Cheeseman K."/>
            <person name="Ropars J."/>
            <person name="Renault P."/>
            <person name="Dupont J."/>
            <person name="Gouzy J."/>
            <person name="Branca A."/>
            <person name="Abraham A.L."/>
            <person name="Ceppi M."/>
            <person name="Conseiller E."/>
            <person name="Debuchy R."/>
            <person name="Malagnac F."/>
            <person name="Goarin A."/>
            <person name="Silar P."/>
            <person name="Lacoste S."/>
            <person name="Sallet E."/>
            <person name="Bensimon A."/>
            <person name="Giraud T."/>
            <person name="Brygoo Y."/>
        </authorList>
    </citation>
    <scope>NUCLEOTIDE SEQUENCE [LARGE SCALE GENOMIC DNA]</scope>
    <source>
        <strain evidence="3">FM 013</strain>
    </source>
</reference>
<evidence type="ECO:0000313" key="3">
    <source>
        <dbReference type="Proteomes" id="UP000053732"/>
    </source>
</evidence>
<dbReference type="GO" id="GO:0016301">
    <property type="term" value="F:kinase activity"/>
    <property type="evidence" value="ECO:0007669"/>
    <property type="project" value="UniProtKB-KW"/>
</dbReference>
<feature type="domain" description="Aminoglycoside phosphotransferase" evidence="1">
    <location>
        <begin position="53"/>
        <end position="307"/>
    </location>
</feature>
<dbReference type="InterPro" id="IPR051678">
    <property type="entry name" value="AGP_Transferase"/>
</dbReference>
<keyword evidence="3" id="KW-1185">Reference proteome</keyword>
<keyword evidence="2" id="KW-0808">Transferase</keyword>
<dbReference type="PANTHER" id="PTHR21310">
    <property type="entry name" value="AMINOGLYCOSIDE PHOSPHOTRANSFERASE-RELATED-RELATED"/>
    <property type="match status" value="1"/>
</dbReference>
<protein>
    <submittedName>
        <fullName evidence="2">Protein kinase-like domain</fullName>
    </submittedName>
</protein>
<dbReference type="Proteomes" id="UP000053732">
    <property type="component" value="Unassembled WGS sequence"/>
</dbReference>
<dbReference type="AlphaFoldDB" id="A0A0G4NTN8"/>
<sequence length="406" mass="45573">MSTNSTSWTTVQGFLQNSDSQTTDCFHRTQWNELCQIASGLSGHLKCVALNQVASGLNNIVRLLEFTNKTRWAARVHIRRNTSSLLSSSTMLKSEVATMQFIKEHSSLPVPRVFTYDFDENNSVSAAFILMEVLPGSVAMDALGGYEAHRGVIPKGYRQNFYRSVAKCHARPAHFISKVELTSLRLPKIGTIVRNHEGGYECGPLPGIGGPFDTATAFFEAWADSVKFKWDKETISRMIQRGPIPAEQMVMIINNFPSQIKAIASRLSLCNEGPFPLVHNDFLHSNIMVDENSFDVTGIIDWEGACTVPYELVSFPDFLTAMPVSFDLPQKYDQDGQPFDKELREKWRERGEYIEMVKLAELQDSLLSACLSSKRNQAIAYSYGAYTSVGKLGFYDRVITELETEE</sequence>
<dbReference type="SUPFAM" id="SSF56112">
    <property type="entry name" value="Protein kinase-like (PK-like)"/>
    <property type="match status" value="1"/>
</dbReference>
<evidence type="ECO:0000259" key="1">
    <source>
        <dbReference type="Pfam" id="PF01636"/>
    </source>
</evidence>
<organism evidence="2 3">
    <name type="scientific">Penicillium camemberti (strain FM 013)</name>
    <dbReference type="NCBI Taxonomy" id="1429867"/>
    <lineage>
        <taxon>Eukaryota</taxon>
        <taxon>Fungi</taxon>
        <taxon>Dikarya</taxon>
        <taxon>Ascomycota</taxon>
        <taxon>Pezizomycotina</taxon>
        <taxon>Eurotiomycetes</taxon>
        <taxon>Eurotiomycetidae</taxon>
        <taxon>Eurotiales</taxon>
        <taxon>Aspergillaceae</taxon>
        <taxon>Penicillium</taxon>
    </lineage>
</organism>
<dbReference type="EMBL" id="HG793134">
    <property type="protein sequence ID" value="CRL17457.1"/>
    <property type="molecule type" value="Genomic_DNA"/>
</dbReference>
<dbReference type="PANTHER" id="PTHR21310:SF15">
    <property type="entry name" value="AMINOGLYCOSIDE PHOSPHOTRANSFERASE DOMAIN-CONTAINING PROTEIN"/>
    <property type="match status" value="1"/>
</dbReference>
<proteinExistence type="predicted"/>
<dbReference type="Gene3D" id="3.90.1200.10">
    <property type="match status" value="1"/>
</dbReference>
<dbReference type="Gene3D" id="3.30.200.20">
    <property type="entry name" value="Phosphorylase Kinase, domain 1"/>
    <property type="match status" value="1"/>
</dbReference>
<dbReference type="InterPro" id="IPR011009">
    <property type="entry name" value="Kinase-like_dom_sf"/>
</dbReference>
<gene>
    <name evidence="2" type="ORF">PCAMFM013_S001g000417</name>
</gene>
<name>A0A0G4NTN8_PENC3</name>
<evidence type="ECO:0000313" key="2">
    <source>
        <dbReference type="EMBL" id="CRL17457.1"/>
    </source>
</evidence>
<accession>A0A0G4NTN8</accession>
<dbReference type="InterPro" id="IPR002575">
    <property type="entry name" value="Aminoglycoside_PTrfase"/>
</dbReference>
<dbReference type="STRING" id="1429867.A0A0G4NTN8"/>